<dbReference type="EMBL" id="VITF01000008">
    <property type="protein sequence ID" value="TWA66373.1"/>
    <property type="molecule type" value="Genomic_DNA"/>
</dbReference>
<reference evidence="3 4" key="1">
    <citation type="submission" date="2019-06" db="EMBL/GenBank/DDBJ databases">
        <title>Genomic Encyclopedia of Type Strains, Phase IV (KMG-V): Genome sequencing to study the core and pangenomes of soil and plant-associated prokaryotes.</title>
        <authorList>
            <person name="Whitman W."/>
        </authorList>
    </citation>
    <scope>NUCLEOTIDE SEQUENCE [LARGE SCALE GENOMIC DNA]</scope>
    <source>
        <strain evidence="2 4">BR 11650</strain>
        <strain evidence="1 3">BR 11796</strain>
    </source>
</reference>
<dbReference type="RefSeq" id="WP_247887884.1">
    <property type="nucleotide sequence ID" value="NZ_VITH01000009.1"/>
</dbReference>
<evidence type="ECO:0000313" key="1">
    <source>
        <dbReference type="EMBL" id="TWA66373.1"/>
    </source>
</evidence>
<evidence type="ECO:0008006" key="5">
    <source>
        <dbReference type="Google" id="ProtNLM"/>
    </source>
</evidence>
<evidence type="ECO:0000313" key="2">
    <source>
        <dbReference type="EMBL" id="TWA80232.1"/>
    </source>
</evidence>
<dbReference type="Proteomes" id="UP000316083">
    <property type="component" value="Unassembled WGS sequence"/>
</dbReference>
<gene>
    <name evidence="1" type="ORF">FBZ82_10838</name>
    <name evidence="2" type="ORF">FBZ83_10938</name>
</gene>
<sequence>MRSPTSTTAKPTSNHTMHRRAFLAASATAAAATAILVSGGAILCPREAWGYETKALAPDTMRSLIRVSRDIYPHDRLADRFYAVAMKAQDEKAAADAALKELYESGMAKLDRLAKAKHDAPYAEVGWEADRVRLLHEIEADPFFQTVRGGLVTGIYNNQEVWPLFGYEGESAAKGGYIDRGFNDIEWL</sequence>
<organism evidence="1 3">
    <name type="scientific">Azospirillum brasilense</name>
    <dbReference type="NCBI Taxonomy" id="192"/>
    <lineage>
        <taxon>Bacteria</taxon>
        <taxon>Pseudomonadati</taxon>
        <taxon>Pseudomonadota</taxon>
        <taxon>Alphaproteobacteria</taxon>
        <taxon>Rhodospirillales</taxon>
        <taxon>Azospirillaceae</taxon>
        <taxon>Azospirillum</taxon>
    </lineage>
</organism>
<protein>
    <recommendedName>
        <fullName evidence="5">Twin-arginine translocation pathway signal</fullName>
    </recommendedName>
</protein>
<dbReference type="PROSITE" id="PS51318">
    <property type="entry name" value="TAT"/>
    <property type="match status" value="1"/>
</dbReference>
<dbReference type="Proteomes" id="UP000318529">
    <property type="component" value="Unassembled WGS sequence"/>
</dbReference>
<evidence type="ECO:0000313" key="4">
    <source>
        <dbReference type="Proteomes" id="UP000318529"/>
    </source>
</evidence>
<evidence type="ECO:0000313" key="3">
    <source>
        <dbReference type="Proteomes" id="UP000316083"/>
    </source>
</evidence>
<dbReference type="EMBL" id="VITH01000009">
    <property type="protein sequence ID" value="TWA80232.1"/>
    <property type="molecule type" value="Genomic_DNA"/>
</dbReference>
<comment type="caution">
    <text evidence="1">The sequence shown here is derived from an EMBL/GenBank/DDBJ whole genome shotgun (WGS) entry which is preliminary data.</text>
</comment>
<dbReference type="AlphaFoldDB" id="A0A560B174"/>
<dbReference type="InterPro" id="IPR006311">
    <property type="entry name" value="TAT_signal"/>
</dbReference>
<proteinExistence type="predicted"/>
<accession>A0A560B174</accession>
<name>A0A560B174_AZOBR</name>